<dbReference type="AlphaFoldDB" id="Q89BQ5"/>
<gene>
    <name evidence="1" type="ordered locus">bll8093</name>
</gene>
<dbReference type="STRING" id="224911.AAV28_38155"/>
<sequence length="303" mass="33921">MHRRAEKLADRFNFASVQRMAKGNERGAPTGPLFHYTSTAALAGIIASETFWFTSVYHMDDDQELSFGFGISHALLKAALEREDANVRVFLKPLVEDVGFTRIRNRFEFYSASFGQKDDSRQWTDYAGDGTGVAIGLGPKFFGFEKKEDYKPEEETFLGKVEYGEPAAKIRHAAIVDSAVQTIKQAHKQGLLLKAEDEEAFLHLMAAYMYVEILWNSVTTKSDKWSHQIETRLLAVNDLKNPKIEIKNAPARPRVEIPQPRLKANITEVMMGPKADDAARANVRKILDDNGLPDVQVTVSAAA</sequence>
<dbReference type="OrthoDB" id="9795560at2"/>
<accession>Q89BQ5</accession>
<dbReference type="Pfam" id="PF11185">
    <property type="entry name" value="DUF2971"/>
    <property type="match status" value="1"/>
</dbReference>
<name>Q89BQ5_BRADU</name>
<dbReference type="RefSeq" id="WP_011090816.1">
    <property type="nucleotide sequence ID" value="NC_004463.1"/>
</dbReference>
<dbReference type="HOGENOM" id="CLU_917233_0_0_5"/>
<dbReference type="KEGG" id="bja:bll8093"/>
<dbReference type="PATRIC" id="fig|224911.44.peg.8261"/>
<dbReference type="InterPro" id="IPR021352">
    <property type="entry name" value="DUF2971"/>
</dbReference>
<reference evidence="2" key="1">
    <citation type="journal article" date="2002" name="DNA Res.">
        <title>Complete genomic sequence of nitrogen-fixing symbiotic bacterium Bradyrhizobium japonicum USDA110.</title>
        <authorList>
            <person name="Kaneko T."/>
            <person name="Nakamura Y."/>
            <person name="Sato S."/>
            <person name="Minamisawa K."/>
            <person name="Uchiumi T."/>
            <person name="Sasamoto S."/>
            <person name="Watanabe A."/>
            <person name="Idesawa K."/>
            <person name="Iriguchi M."/>
            <person name="Kawashima K."/>
            <person name="Kohara M."/>
            <person name="Matsumoto M."/>
            <person name="Shimpo S."/>
            <person name="Tsuruoka H."/>
            <person name="Wada T."/>
            <person name="Yamada M."/>
            <person name="Tabata S."/>
        </authorList>
    </citation>
    <scope>NUCLEOTIDE SEQUENCE [LARGE SCALE GENOMIC DNA]</scope>
    <source>
        <strain evidence="2">JCM 10833 / BCRC 13528 / IAM 13628 / NBRC 14792 / USDA 110</strain>
    </source>
</reference>
<dbReference type="Proteomes" id="UP000002526">
    <property type="component" value="Chromosome"/>
</dbReference>
<dbReference type="GeneID" id="46495003"/>
<dbReference type="EMBL" id="BA000040">
    <property type="protein sequence ID" value="BAC53358.1"/>
    <property type="molecule type" value="Genomic_DNA"/>
</dbReference>
<dbReference type="InParanoid" id="Q89BQ5"/>
<protein>
    <submittedName>
        <fullName evidence="1">Bll8093 protein</fullName>
    </submittedName>
</protein>
<organism evidence="1 2">
    <name type="scientific">Bradyrhizobium diazoefficiens (strain JCM 10833 / BCRC 13528 / IAM 13628 / NBRC 14792 / USDA 110)</name>
    <dbReference type="NCBI Taxonomy" id="224911"/>
    <lineage>
        <taxon>Bacteria</taxon>
        <taxon>Pseudomonadati</taxon>
        <taxon>Pseudomonadota</taxon>
        <taxon>Alphaproteobacteria</taxon>
        <taxon>Hyphomicrobiales</taxon>
        <taxon>Nitrobacteraceae</taxon>
        <taxon>Bradyrhizobium</taxon>
    </lineage>
</organism>
<evidence type="ECO:0000313" key="2">
    <source>
        <dbReference type="Proteomes" id="UP000002526"/>
    </source>
</evidence>
<keyword evidence="2" id="KW-1185">Reference proteome</keyword>
<evidence type="ECO:0000313" key="1">
    <source>
        <dbReference type="EMBL" id="BAC53358.1"/>
    </source>
</evidence>
<proteinExistence type="predicted"/>
<dbReference type="eggNOG" id="ENOG50330U0">
    <property type="taxonomic scope" value="Bacteria"/>
</dbReference>
<dbReference type="EnsemblBacteria" id="BAC53358">
    <property type="protein sequence ID" value="BAC53358"/>
    <property type="gene ID" value="BAC53358"/>
</dbReference>